<dbReference type="Proteomes" id="UP001295684">
    <property type="component" value="Unassembled WGS sequence"/>
</dbReference>
<protein>
    <submittedName>
        <fullName evidence="2">Uncharacterized protein</fullName>
    </submittedName>
</protein>
<accession>A0AAD1Y955</accession>
<feature type="coiled-coil region" evidence="1">
    <location>
        <begin position="206"/>
        <end position="254"/>
    </location>
</feature>
<name>A0AAD1Y955_EUPCR</name>
<comment type="caution">
    <text evidence="2">The sequence shown here is derived from an EMBL/GenBank/DDBJ whole genome shotgun (WGS) entry which is preliminary data.</text>
</comment>
<gene>
    <name evidence="2" type="ORF">ECRASSUSDP1_LOCUS29335</name>
</gene>
<reference evidence="2" key="1">
    <citation type="submission" date="2023-07" db="EMBL/GenBank/DDBJ databases">
        <authorList>
            <consortium name="AG Swart"/>
            <person name="Singh M."/>
            <person name="Singh A."/>
            <person name="Seah K."/>
            <person name="Emmerich C."/>
        </authorList>
    </citation>
    <scope>NUCLEOTIDE SEQUENCE</scope>
    <source>
        <strain evidence="2">DP1</strain>
    </source>
</reference>
<dbReference type="AlphaFoldDB" id="A0AAD1Y955"/>
<evidence type="ECO:0000313" key="3">
    <source>
        <dbReference type="Proteomes" id="UP001295684"/>
    </source>
</evidence>
<dbReference type="EMBL" id="CAMPGE010030192">
    <property type="protein sequence ID" value="CAI2387701.1"/>
    <property type="molecule type" value="Genomic_DNA"/>
</dbReference>
<keyword evidence="3" id="KW-1185">Reference proteome</keyword>
<evidence type="ECO:0000256" key="1">
    <source>
        <dbReference type="SAM" id="Coils"/>
    </source>
</evidence>
<sequence length="533" mass="61670">MGCPKASVYYCHSHRVFSCADCVDIHYRCEIRAIREISEIENSIEEVQRLVMVIQELSFANGCNVYLPKIENTLISFKDILQELETKINEAILQRNLEECCSLEAQIKEIRKEMADDADIREVLFMSASRQSSLSTFSSVPDEFSSSSKISNKIDLILKKHSKIMEKKHLKQMKIFEKECKNRLQQIFQRQIDEFKAHNDAKDILIQEKDQLINQNLKNLEDLKQQNEDLSTKIFNLDSENQQLKEQKIKTETELLDAQTGLEQQALKILELESLLYSEQQKSDKLMEEAKKEAFIKEYLMQKAIKEIKDFDPFSKELELYLNEDKGKDLVKNLGEARYKLNGLQRLTLSSFKDEDQSVNQFLTHCAPSSLKLFNFGINYGKEVNIKYYLKGLKSIMPNVFKENYLFWLIIDSDDLEQIVKLSANSERLVLSHCKISTKPSLDFSISTPYKTQFLGFQYSGSKPWHTEMDWSNHPDRFENIIAGIKNCSLKDSLKIINIHKCGITVSQVESLLLSHNLSHISVKDASHKALTS</sequence>
<keyword evidence="1" id="KW-0175">Coiled coil</keyword>
<proteinExistence type="predicted"/>
<organism evidence="2 3">
    <name type="scientific">Euplotes crassus</name>
    <dbReference type="NCBI Taxonomy" id="5936"/>
    <lineage>
        <taxon>Eukaryota</taxon>
        <taxon>Sar</taxon>
        <taxon>Alveolata</taxon>
        <taxon>Ciliophora</taxon>
        <taxon>Intramacronucleata</taxon>
        <taxon>Spirotrichea</taxon>
        <taxon>Hypotrichia</taxon>
        <taxon>Euplotida</taxon>
        <taxon>Euplotidae</taxon>
        <taxon>Moneuplotes</taxon>
    </lineage>
</organism>
<evidence type="ECO:0000313" key="2">
    <source>
        <dbReference type="EMBL" id="CAI2387701.1"/>
    </source>
</evidence>